<sequence length="148" mass="16220">MQPLQFLVPLEPIEAVEPYLPAVILVLVLANMATRALAHRTYRKQAAASDDDEALSRYAPHSATNVLLVLVSFAFLIVEPHGGMVMSVLVLGVFLTDVFEFESRKVEARNGLDFEQPKAAVAASVIALLYAGFQSLFEFVAPFWNAVV</sequence>
<feature type="transmembrane region" description="Helical" evidence="1">
    <location>
        <begin position="121"/>
        <end position="144"/>
    </location>
</feature>
<keyword evidence="1" id="KW-0812">Transmembrane</keyword>
<name>A0ABD5R7A9_9EURY</name>
<keyword evidence="1" id="KW-0472">Membrane</keyword>
<feature type="domain" description="DUF7313" evidence="2">
    <location>
        <begin position="2"/>
        <end position="148"/>
    </location>
</feature>
<feature type="transmembrane region" description="Helical" evidence="1">
    <location>
        <begin position="58"/>
        <end position="78"/>
    </location>
</feature>
<evidence type="ECO:0000313" key="3">
    <source>
        <dbReference type="EMBL" id="MFC5365844.1"/>
    </source>
</evidence>
<gene>
    <name evidence="3" type="ORF">ACFPJ5_02770</name>
</gene>
<evidence type="ECO:0000259" key="2">
    <source>
        <dbReference type="Pfam" id="PF23995"/>
    </source>
</evidence>
<dbReference type="Proteomes" id="UP001596201">
    <property type="component" value="Unassembled WGS sequence"/>
</dbReference>
<comment type="caution">
    <text evidence="3">The sequence shown here is derived from an EMBL/GenBank/DDBJ whole genome shotgun (WGS) entry which is preliminary data.</text>
</comment>
<keyword evidence="1" id="KW-1133">Transmembrane helix</keyword>
<accession>A0ABD5R7A9</accession>
<protein>
    <recommendedName>
        <fullName evidence="2">DUF7313 domain-containing protein</fullName>
    </recommendedName>
</protein>
<evidence type="ECO:0000256" key="1">
    <source>
        <dbReference type="SAM" id="Phobius"/>
    </source>
</evidence>
<organism evidence="3 4">
    <name type="scientific">Salinirubrum litoreum</name>
    <dbReference type="NCBI Taxonomy" id="1126234"/>
    <lineage>
        <taxon>Archaea</taxon>
        <taxon>Methanobacteriati</taxon>
        <taxon>Methanobacteriota</taxon>
        <taxon>Stenosarchaea group</taxon>
        <taxon>Halobacteria</taxon>
        <taxon>Halobacteriales</taxon>
        <taxon>Haloferacaceae</taxon>
        <taxon>Salinirubrum</taxon>
    </lineage>
</organism>
<evidence type="ECO:0000313" key="4">
    <source>
        <dbReference type="Proteomes" id="UP001596201"/>
    </source>
</evidence>
<reference evidence="3 4" key="1">
    <citation type="journal article" date="2019" name="Int. J. Syst. Evol. Microbiol.">
        <title>The Global Catalogue of Microorganisms (GCM) 10K type strain sequencing project: providing services to taxonomists for standard genome sequencing and annotation.</title>
        <authorList>
            <consortium name="The Broad Institute Genomics Platform"/>
            <consortium name="The Broad Institute Genome Sequencing Center for Infectious Disease"/>
            <person name="Wu L."/>
            <person name="Ma J."/>
        </authorList>
    </citation>
    <scope>NUCLEOTIDE SEQUENCE [LARGE SCALE GENOMIC DNA]</scope>
    <source>
        <strain evidence="3 4">CGMCC 1.12237</strain>
    </source>
</reference>
<dbReference type="InterPro" id="IPR055737">
    <property type="entry name" value="DUF7313"/>
</dbReference>
<dbReference type="EMBL" id="JBHSKX010000001">
    <property type="protein sequence ID" value="MFC5365844.1"/>
    <property type="molecule type" value="Genomic_DNA"/>
</dbReference>
<feature type="transmembrane region" description="Helical" evidence="1">
    <location>
        <begin position="20"/>
        <end position="38"/>
    </location>
</feature>
<proteinExistence type="predicted"/>
<dbReference type="RefSeq" id="WP_227228834.1">
    <property type="nucleotide sequence ID" value="NZ_JAJCVJ010000001.1"/>
</dbReference>
<dbReference type="AlphaFoldDB" id="A0ABD5R7A9"/>
<keyword evidence="4" id="KW-1185">Reference proteome</keyword>
<dbReference type="Pfam" id="PF23995">
    <property type="entry name" value="DUF7313"/>
    <property type="match status" value="1"/>
</dbReference>